<dbReference type="Proteomes" id="UP001159179">
    <property type="component" value="Unassembled WGS sequence"/>
</dbReference>
<sequence>MKVNIARARELKSGVDYREGDFTRTRELMRAIDYLDGGFYAGTGTNESDWLP</sequence>
<reference evidence="1" key="1">
    <citation type="submission" date="2023-03" db="EMBL/GenBank/DDBJ databases">
        <title>Bacterial isolates from washroom surfaces on a university campus.</title>
        <authorList>
            <person name="Holman D.B."/>
            <person name="Gzyl K.E."/>
            <person name="Taheri A.E."/>
        </authorList>
    </citation>
    <scope>NUCLEOTIDE SEQUENCE</scope>
    <source>
        <strain evidence="1">RD03</strain>
    </source>
</reference>
<accession>A0AAW6T4Y1</accession>
<protein>
    <submittedName>
        <fullName evidence="1">Uncharacterized protein</fullName>
    </submittedName>
</protein>
<dbReference type="EMBL" id="JAROYP010000029">
    <property type="protein sequence ID" value="MDH5164354.1"/>
    <property type="molecule type" value="Genomic_DNA"/>
</dbReference>
<evidence type="ECO:0000313" key="2">
    <source>
        <dbReference type="Proteomes" id="UP001159179"/>
    </source>
</evidence>
<name>A0AAW6T4Y1_9BACI</name>
<comment type="caution">
    <text evidence="1">The sequence shown here is derived from an EMBL/GenBank/DDBJ whole genome shotgun (WGS) entry which is preliminary data.</text>
</comment>
<dbReference type="RefSeq" id="WP_280619036.1">
    <property type="nucleotide sequence ID" value="NZ_JAROYP010000029.1"/>
</dbReference>
<proteinExistence type="predicted"/>
<dbReference type="AlphaFoldDB" id="A0AAW6T4Y1"/>
<gene>
    <name evidence="1" type="ORF">P5X88_25810</name>
</gene>
<organism evidence="1 2">
    <name type="scientific">Heyndrickxia oleronia</name>
    <dbReference type="NCBI Taxonomy" id="38875"/>
    <lineage>
        <taxon>Bacteria</taxon>
        <taxon>Bacillati</taxon>
        <taxon>Bacillota</taxon>
        <taxon>Bacilli</taxon>
        <taxon>Bacillales</taxon>
        <taxon>Bacillaceae</taxon>
        <taxon>Heyndrickxia</taxon>
    </lineage>
</organism>
<evidence type="ECO:0000313" key="1">
    <source>
        <dbReference type="EMBL" id="MDH5164354.1"/>
    </source>
</evidence>